<dbReference type="InterPro" id="IPR003594">
    <property type="entry name" value="HATPase_dom"/>
</dbReference>
<dbReference type="Proteomes" id="UP000078287">
    <property type="component" value="Unassembled WGS sequence"/>
</dbReference>
<protein>
    <recommendedName>
        <fullName evidence="1">Histidine kinase/HSP90-like ATPase domain-containing protein</fullName>
    </recommendedName>
</protein>
<dbReference type="InterPro" id="IPR036890">
    <property type="entry name" value="HATPase_C_sf"/>
</dbReference>
<evidence type="ECO:0000259" key="1">
    <source>
        <dbReference type="Pfam" id="PF02518"/>
    </source>
</evidence>
<dbReference type="Pfam" id="PF02518">
    <property type="entry name" value="HATPase_c"/>
    <property type="match status" value="1"/>
</dbReference>
<keyword evidence="3" id="KW-1185">Reference proteome</keyword>
<gene>
    <name evidence="2" type="ORF">A6A03_14635</name>
</gene>
<evidence type="ECO:0000313" key="2">
    <source>
        <dbReference type="EMBL" id="OAN45414.1"/>
    </source>
</evidence>
<accession>A0A178MC30</accession>
<dbReference type="AlphaFoldDB" id="A0A178MC30"/>
<dbReference type="RefSeq" id="WP_066787593.1">
    <property type="nucleotide sequence ID" value="NZ_LWQS01000055.1"/>
</dbReference>
<name>A0A178MC30_9CHLR</name>
<dbReference type="Gene3D" id="3.30.565.10">
    <property type="entry name" value="Histidine kinase-like ATPase, C-terminal domain"/>
    <property type="match status" value="1"/>
</dbReference>
<proteinExistence type="predicted"/>
<dbReference type="OrthoDB" id="143408at2"/>
<evidence type="ECO:0000313" key="3">
    <source>
        <dbReference type="Proteomes" id="UP000078287"/>
    </source>
</evidence>
<dbReference type="SUPFAM" id="SSF55874">
    <property type="entry name" value="ATPase domain of HSP90 chaperone/DNA topoisomerase II/histidine kinase"/>
    <property type="match status" value="1"/>
</dbReference>
<feature type="domain" description="Histidine kinase/HSP90-like ATPase" evidence="1">
    <location>
        <begin position="210"/>
        <end position="304"/>
    </location>
</feature>
<reference evidence="2 3" key="1">
    <citation type="submission" date="2016-04" db="EMBL/GenBank/DDBJ databases">
        <title>Chloroflexus islandicus sp. nov., a thermophilic filamentous anoxygenic phototrophic bacterium from geyser Strokkur (Iceland).</title>
        <authorList>
            <person name="Gaisin V.A."/>
            <person name="Kalashnikov A.M."/>
            <person name="Sukhacheva M.V."/>
            <person name="Grouzdev D.S."/>
            <person name="Ivanov T.M."/>
            <person name="Kuznetsov B."/>
            <person name="Gorlenko V.M."/>
        </authorList>
    </citation>
    <scope>NUCLEOTIDE SEQUENCE [LARGE SCALE GENOMIC DNA]</scope>
    <source>
        <strain evidence="3">isl-2</strain>
    </source>
</reference>
<dbReference type="STRING" id="1707952.A6A03_14635"/>
<organism evidence="2 3">
    <name type="scientific">Chloroflexus islandicus</name>
    <dbReference type="NCBI Taxonomy" id="1707952"/>
    <lineage>
        <taxon>Bacteria</taxon>
        <taxon>Bacillati</taxon>
        <taxon>Chloroflexota</taxon>
        <taxon>Chloroflexia</taxon>
        <taxon>Chloroflexales</taxon>
        <taxon>Chloroflexineae</taxon>
        <taxon>Chloroflexaceae</taxon>
        <taxon>Chloroflexus</taxon>
    </lineage>
</organism>
<dbReference type="EMBL" id="LWQS01000055">
    <property type="protein sequence ID" value="OAN45414.1"/>
    <property type="molecule type" value="Genomic_DNA"/>
</dbReference>
<comment type="caution">
    <text evidence="2">The sequence shown here is derived from an EMBL/GenBank/DDBJ whole genome shotgun (WGS) entry which is preliminary data.</text>
</comment>
<sequence length="337" mass="37770">MTGAFPLSDETVKALAPCDLPLLRHDPFVRSVSSVSIATLPEHVQPVVRRLYDTLLAIFSRFDQMRRVNLGELRQFLHETGWHDLMHELRGISLSRQDPLLGQVIHDIRGGSLQALALQLQLLEFDQAQPSDVERIYLLVRDHLKIMRNCVPDLDPVRTARDIELRAHGVDLLLEKWQQADYRLPDGTAQVVVDARYNGVVADRCVEFSALDRVIYNLINNATRHSADHRVMVGIYPLFECSSQSLRFIVANRIDPLQRNALEQRFGLHWSDLFRGGFTFSSDGSKGHGFGLAICAELVANAYGLPNGPAAIAGNYVGALPHGDLFVAWFHWPVAAP</sequence>